<accession>C8PHB3</accession>
<protein>
    <submittedName>
        <fullName evidence="1">Uncharacterized protein</fullName>
    </submittedName>
</protein>
<dbReference type="Proteomes" id="UP000005709">
    <property type="component" value="Unassembled WGS sequence"/>
</dbReference>
<dbReference type="RefSeq" id="WP_005870988.1">
    <property type="nucleotide sequence ID" value="NZ_ACYG01000022.1"/>
</dbReference>
<name>C8PHB3_9BACT</name>
<gene>
    <name evidence="1" type="ORF">CAMGR0001_2307</name>
</gene>
<evidence type="ECO:0000313" key="2">
    <source>
        <dbReference type="Proteomes" id="UP000005709"/>
    </source>
</evidence>
<reference evidence="1 2" key="1">
    <citation type="submission" date="2009-07" db="EMBL/GenBank/DDBJ databases">
        <authorList>
            <person name="Madupu R."/>
            <person name="Sebastian Y."/>
            <person name="Durkin A.S."/>
            <person name="Torralba M."/>
            <person name="Methe B."/>
            <person name="Sutton G.G."/>
            <person name="Strausberg R.L."/>
            <person name="Nelson K.E."/>
        </authorList>
    </citation>
    <scope>NUCLEOTIDE SEQUENCE [LARGE SCALE GENOMIC DNA]</scope>
    <source>
        <strain evidence="1 2">RM3268</strain>
    </source>
</reference>
<organism evidence="1 2">
    <name type="scientific">Campylobacter gracilis RM3268</name>
    <dbReference type="NCBI Taxonomy" id="553220"/>
    <lineage>
        <taxon>Bacteria</taxon>
        <taxon>Pseudomonadati</taxon>
        <taxon>Campylobacterota</taxon>
        <taxon>Epsilonproteobacteria</taxon>
        <taxon>Campylobacterales</taxon>
        <taxon>Campylobacteraceae</taxon>
        <taxon>Campylobacter</taxon>
    </lineage>
</organism>
<dbReference type="AlphaFoldDB" id="C8PHB3"/>
<keyword evidence="2" id="KW-1185">Reference proteome</keyword>
<comment type="caution">
    <text evidence="1">The sequence shown here is derived from an EMBL/GenBank/DDBJ whole genome shotgun (WGS) entry which is preliminary data.</text>
</comment>
<dbReference type="EMBL" id="ACYG01000022">
    <property type="protein sequence ID" value="EEV17934.1"/>
    <property type="molecule type" value="Genomic_DNA"/>
</dbReference>
<evidence type="ECO:0000313" key="1">
    <source>
        <dbReference type="EMBL" id="EEV17934.1"/>
    </source>
</evidence>
<sequence length="46" mass="5263">MPIINVMMKENGGLSKRQKEAAAKRELKQSFVEVMSEAKNFHRGDK</sequence>
<proteinExistence type="predicted"/>